<dbReference type="AlphaFoldDB" id="A0A0C3BTZ8"/>
<keyword evidence="2" id="KW-1185">Reference proteome</keyword>
<reference evidence="1 2" key="1">
    <citation type="submission" date="2014-04" db="EMBL/GenBank/DDBJ databases">
        <authorList>
            <consortium name="DOE Joint Genome Institute"/>
            <person name="Kuo A."/>
            <person name="Tarkka M."/>
            <person name="Buscot F."/>
            <person name="Kohler A."/>
            <person name="Nagy L.G."/>
            <person name="Floudas D."/>
            <person name="Copeland A."/>
            <person name="Barry K.W."/>
            <person name="Cichocki N."/>
            <person name="Veneault-Fourrey C."/>
            <person name="LaButti K."/>
            <person name="Lindquist E.A."/>
            <person name="Lipzen A."/>
            <person name="Lundell T."/>
            <person name="Morin E."/>
            <person name="Murat C."/>
            <person name="Sun H."/>
            <person name="Tunlid A."/>
            <person name="Henrissat B."/>
            <person name="Grigoriev I.V."/>
            <person name="Hibbett D.S."/>
            <person name="Martin F."/>
            <person name="Nordberg H.P."/>
            <person name="Cantor M.N."/>
            <person name="Hua S.X."/>
        </authorList>
    </citation>
    <scope>NUCLEOTIDE SEQUENCE [LARGE SCALE GENOMIC DNA]</scope>
    <source>
        <strain evidence="1 2">F 1598</strain>
    </source>
</reference>
<dbReference type="HOGENOM" id="CLU_2606839_0_0_1"/>
<sequence>MHLHGAFEPFAESLGFAHELLAKDSAKYRTGPDEQQDTAIYEHVGLLAASTSSRLAIAQVPALADYKIDEYDGLESVRF</sequence>
<dbReference type="OrthoDB" id="3121580at2759"/>
<evidence type="ECO:0000313" key="1">
    <source>
        <dbReference type="EMBL" id="KIM90028.1"/>
    </source>
</evidence>
<dbReference type="EMBL" id="KN832974">
    <property type="protein sequence ID" value="KIM90028.1"/>
    <property type="molecule type" value="Genomic_DNA"/>
</dbReference>
<name>A0A0C3BTZ8_PILCF</name>
<gene>
    <name evidence="1" type="ORF">PILCRDRAFT_812830</name>
</gene>
<accession>A0A0C3BTZ8</accession>
<protein>
    <submittedName>
        <fullName evidence="1">Uncharacterized protein</fullName>
    </submittedName>
</protein>
<reference evidence="2" key="2">
    <citation type="submission" date="2015-01" db="EMBL/GenBank/DDBJ databases">
        <title>Evolutionary Origins and Diversification of the Mycorrhizal Mutualists.</title>
        <authorList>
            <consortium name="DOE Joint Genome Institute"/>
            <consortium name="Mycorrhizal Genomics Consortium"/>
            <person name="Kohler A."/>
            <person name="Kuo A."/>
            <person name="Nagy L.G."/>
            <person name="Floudas D."/>
            <person name="Copeland A."/>
            <person name="Barry K.W."/>
            <person name="Cichocki N."/>
            <person name="Veneault-Fourrey C."/>
            <person name="LaButti K."/>
            <person name="Lindquist E.A."/>
            <person name="Lipzen A."/>
            <person name="Lundell T."/>
            <person name="Morin E."/>
            <person name="Murat C."/>
            <person name="Riley R."/>
            <person name="Ohm R."/>
            <person name="Sun H."/>
            <person name="Tunlid A."/>
            <person name="Henrissat B."/>
            <person name="Grigoriev I.V."/>
            <person name="Hibbett D.S."/>
            <person name="Martin F."/>
        </authorList>
    </citation>
    <scope>NUCLEOTIDE SEQUENCE [LARGE SCALE GENOMIC DNA]</scope>
    <source>
        <strain evidence="2">F 1598</strain>
    </source>
</reference>
<organism evidence="1 2">
    <name type="scientific">Piloderma croceum (strain F 1598)</name>
    <dbReference type="NCBI Taxonomy" id="765440"/>
    <lineage>
        <taxon>Eukaryota</taxon>
        <taxon>Fungi</taxon>
        <taxon>Dikarya</taxon>
        <taxon>Basidiomycota</taxon>
        <taxon>Agaricomycotina</taxon>
        <taxon>Agaricomycetes</taxon>
        <taxon>Agaricomycetidae</taxon>
        <taxon>Atheliales</taxon>
        <taxon>Atheliaceae</taxon>
        <taxon>Piloderma</taxon>
    </lineage>
</organism>
<dbReference type="InParanoid" id="A0A0C3BTZ8"/>
<dbReference type="Proteomes" id="UP000054166">
    <property type="component" value="Unassembled WGS sequence"/>
</dbReference>
<evidence type="ECO:0000313" key="2">
    <source>
        <dbReference type="Proteomes" id="UP000054166"/>
    </source>
</evidence>
<proteinExistence type="predicted"/>